<evidence type="ECO:0000259" key="1">
    <source>
        <dbReference type="PROSITE" id="PS51194"/>
    </source>
</evidence>
<dbReference type="GO" id="GO:0004386">
    <property type="term" value="F:helicase activity"/>
    <property type="evidence" value="ECO:0007669"/>
    <property type="project" value="UniProtKB-KW"/>
</dbReference>
<dbReference type="eggNOG" id="COG1061">
    <property type="taxonomic scope" value="Bacteria"/>
</dbReference>
<dbReference type="Gene3D" id="3.40.50.300">
    <property type="entry name" value="P-loop containing nucleotide triphosphate hydrolases"/>
    <property type="match status" value="2"/>
</dbReference>
<keyword evidence="2" id="KW-0547">Nucleotide-binding</keyword>
<dbReference type="InterPro" id="IPR027417">
    <property type="entry name" value="P-loop_NTPase"/>
</dbReference>
<dbReference type="GeneID" id="89589536"/>
<evidence type="ECO:0000313" key="2">
    <source>
        <dbReference type="EMBL" id="KRN57772.1"/>
    </source>
</evidence>
<accession>A0A0R2I673</accession>
<dbReference type="EMBL" id="JQBS01000001">
    <property type="protein sequence ID" value="KRN57772.1"/>
    <property type="molecule type" value="Genomic_DNA"/>
</dbReference>
<name>A0A0R2I673_CARDV</name>
<reference evidence="2 3" key="1">
    <citation type="journal article" date="2015" name="Genome Announc.">
        <title>Expanding the biotechnology potential of lactobacilli through comparative genomics of 213 strains and associated genera.</title>
        <authorList>
            <person name="Sun Z."/>
            <person name="Harris H.M."/>
            <person name="McCann A."/>
            <person name="Guo C."/>
            <person name="Argimon S."/>
            <person name="Zhang W."/>
            <person name="Yang X."/>
            <person name="Jeffery I.B."/>
            <person name="Cooney J.C."/>
            <person name="Kagawa T.F."/>
            <person name="Liu W."/>
            <person name="Song Y."/>
            <person name="Salvetti E."/>
            <person name="Wrobel A."/>
            <person name="Rasinkangas P."/>
            <person name="Parkhill J."/>
            <person name="Rea M.C."/>
            <person name="O'Sullivan O."/>
            <person name="Ritari J."/>
            <person name="Douillard F.P."/>
            <person name="Paul Ross R."/>
            <person name="Yang R."/>
            <person name="Briner A.E."/>
            <person name="Felis G.E."/>
            <person name="de Vos W.M."/>
            <person name="Barrangou R."/>
            <person name="Klaenhammer T.R."/>
            <person name="Caufield P.W."/>
            <person name="Cui Y."/>
            <person name="Zhang H."/>
            <person name="O'Toole P.W."/>
        </authorList>
    </citation>
    <scope>NUCLEOTIDE SEQUENCE [LARGE SCALE GENOMIC DNA]</scope>
    <source>
        <strain evidence="2 3">DSM 20623</strain>
    </source>
</reference>
<dbReference type="RefSeq" id="WP_051915598.1">
    <property type="nucleotide sequence ID" value="NZ_JQBS01000001.1"/>
</dbReference>
<dbReference type="SUPFAM" id="SSF52540">
    <property type="entry name" value="P-loop containing nucleoside triphosphate hydrolases"/>
    <property type="match status" value="2"/>
</dbReference>
<organism evidence="2 3">
    <name type="scientific">Carnobacterium divergens DSM 20623</name>
    <dbReference type="NCBI Taxonomy" id="1449336"/>
    <lineage>
        <taxon>Bacteria</taxon>
        <taxon>Bacillati</taxon>
        <taxon>Bacillota</taxon>
        <taxon>Bacilli</taxon>
        <taxon>Lactobacillales</taxon>
        <taxon>Carnobacteriaceae</taxon>
        <taxon>Carnobacterium</taxon>
    </lineage>
</organism>
<dbReference type="Proteomes" id="UP000051658">
    <property type="component" value="Unassembled WGS sequence"/>
</dbReference>
<feature type="domain" description="Helicase C-terminal" evidence="1">
    <location>
        <begin position="866"/>
        <end position="1025"/>
    </location>
</feature>
<dbReference type="InterPro" id="IPR001650">
    <property type="entry name" value="Helicase_C-like"/>
</dbReference>
<evidence type="ECO:0000313" key="3">
    <source>
        <dbReference type="Proteomes" id="UP000051658"/>
    </source>
</evidence>
<dbReference type="Pfam" id="PF00271">
    <property type="entry name" value="Helicase_C"/>
    <property type="match status" value="1"/>
</dbReference>
<keyword evidence="2" id="KW-0067">ATP-binding</keyword>
<keyword evidence="2" id="KW-0378">Hydrolase</keyword>
<dbReference type="AlphaFoldDB" id="A0A0R2I673"/>
<proteinExistence type="predicted"/>
<keyword evidence="2" id="KW-0347">Helicase</keyword>
<dbReference type="PATRIC" id="fig|1449336.4.peg.1052"/>
<gene>
    <name evidence="2" type="ORF">IV74_GL001027</name>
</gene>
<keyword evidence="3" id="KW-1185">Reference proteome</keyword>
<dbReference type="PROSITE" id="PS51194">
    <property type="entry name" value="HELICASE_CTER"/>
    <property type="match status" value="1"/>
</dbReference>
<comment type="caution">
    <text evidence="2">The sequence shown here is derived from an EMBL/GenBank/DDBJ whole genome shotgun (WGS) entry which is preliminary data.</text>
</comment>
<protein>
    <submittedName>
        <fullName evidence="2">Helicase protein</fullName>
    </submittedName>
</protein>
<sequence length="1159" mass="133609">MVGITDKKVQNNVREKYSNAISQLLLGPGSEKINNDVEHEIISEKPQTRYVTGILYPFNELKKALDEDIETTLEAQEFLDKEEESTEIDNSFLPSSLGITFYCKSNKKDLNIEVLSSYYKKVKNPFLQTNKEVLEELKEKIIISKVVNIEKLFEIDKESSKIKYDEGFEDRDETISDFLNELKPKEKIKDTELLFLLKKIKNINYGNKRCFERVPVSFEVRIDSSEERISTQELLVKEEKTFQIFSKVQKINLINNETVTSITVVLKNISENHFFQTEIIIKSQENVEFKASEDVKLPDLSKLNSEDAMNFFLYRDKRTYAFGRGVSATWKENNGKISEIKTSYIPTYELRPMSFDVDGISSDVLSAESYIGNDHEIQVEKLNQFVEAYDKWIDSITQKSKLLVSEYTELSKENIEKCRNCSHRMKKTIKFLANDKEAFMAFNKANEAMLLQRLKNSIEKEEAYSSKNYQNANFKWRPFQLAFVLNSLESILNEESSEREMLDLIWVSTGGGKTEAYLFAIAAVVVYRRLKYENCSGVTVIMRYTLRLLTAQQFDRASQLICALEFIRRREDFLGDLEISIGLWIGEGTKNKLKDAKSDFKDMVEQKSLEAAKKKNTFQVLECPWCHQQHSIVPDEKNFQSKRKWGYYEIEKKNGFNMKCLNKNCEFSKGLPIYVVDELIYEKRPTLLFGTVDKFAQVPLKEETANLFGSDKPEKYRRPELIIQDELHLISGPLGSIVGLYEAGFDYILKNANNSVAPKYIASTATIRNAADQVKGIFDRKVSQFPPSGIEISDNFFVKEDTKSYGRQYLGIMATGKSQITAEIRLLSSMLQTVTELGLNIDEEELYWTVAGYFNSIRELGKASGLIKDDVKEHINQLYRRNNTNKRFMNDDTGVELTARVPGIEIPTILKKLDVPHNRSPEEIQNGEKYSRTVDTLIATNMLSVGVDINRLNAMFVVGQPKLTSEYIQATSRVGRQSLGLVCTLYNSSRSRDRSHYETFQSYHESLYKFVESSSVTPFSVPALKKAVAGVIVSMLRNTIEILSGDDSARNILEFEDELEKVKDYLLARVRASEDRHHLYREDANKIINKVVDKWCDIAEEIEENDEMFKYYLYKSMTEDFQGKLLLRSFDDRSTHQEATKVMGTMRNVEDTAYLRIID</sequence>
<dbReference type="CDD" id="cd18785">
    <property type="entry name" value="SF2_C"/>
    <property type="match status" value="1"/>
</dbReference>